<proteinExistence type="predicted"/>
<dbReference type="EMBL" id="WTYL01000002">
    <property type="protein sequence ID" value="MXP44733.1"/>
    <property type="molecule type" value="Genomic_DNA"/>
</dbReference>
<protein>
    <recommendedName>
        <fullName evidence="4">Tetratricopeptide repeat-containing protein</fullName>
    </recommendedName>
</protein>
<evidence type="ECO:0008006" key="4">
    <source>
        <dbReference type="Google" id="ProtNLM"/>
    </source>
</evidence>
<accession>A0A845AZ14</accession>
<dbReference type="PANTHER" id="PTHR45588">
    <property type="entry name" value="TPR DOMAIN-CONTAINING PROTEIN"/>
    <property type="match status" value="1"/>
</dbReference>
<dbReference type="Proteomes" id="UP000431922">
    <property type="component" value="Unassembled WGS sequence"/>
</dbReference>
<gene>
    <name evidence="2" type="ORF">GRI65_09725</name>
</gene>
<dbReference type="InterPro" id="IPR011990">
    <property type="entry name" value="TPR-like_helical_dom_sf"/>
</dbReference>
<sequence length="540" mass="57370">MIRMVTGALALGVVSPLCAQDQPAPQVSQPSAAPEAVHIDDHHDSAAVARPAETELLAGYGNGGFPITTAVPEAQAFFSNGMELGAAFAHQAAIDAMKEAVRLDPDCAMCLWGEAFMSGPTLNYGMDRADRKPLLALARKAAKMAKASGTPIERDLTLALVERYRGGDVDKRDRAFHKAMEKLSGRYPADDAVQVLTADASLVAASDEGEWEPAAVRAMQLLEPVLARSPGNTPAIHFYIHSSEIAGQAAKAEPQADQLADLAPNASHLVHMPSHIFYWVGRYQDAADMNLRAVRIDQANAARLGHGGEHGVFKLPYHSHNVIFGLGGAMMAEDSLTALTLARPLVASTQDREEGSPIMQLLSAAGYFALARFDDPASTLALPEPKLPYLKAAWHYARGEAYAVQQDKGGLSEEIAALAAIVAIKGKGAAVEEDSSPAPDQMLGIIHEVLTGRLAMMEGRFTDAATAFRNAAEIEETDDFSVFSDPPAFWYPVRRDLAAALFAQNDMTGGMAEAEATLALRPKDPVTLTLIAKAGGAAAD</sequence>
<name>A0A845AZ14_9SPHN</name>
<feature type="signal peptide" evidence="1">
    <location>
        <begin position="1"/>
        <end position="19"/>
    </location>
</feature>
<keyword evidence="1" id="KW-0732">Signal</keyword>
<dbReference type="SUPFAM" id="SSF48452">
    <property type="entry name" value="TPR-like"/>
    <property type="match status" value="2"/>
</dbReference>
<evidence type="ECO:0000313" key="3">
    <source>
        <dbReference type="Proteomes" id="UP000431922"/>
    </source>
</evidence>
<feature type="chain" id="PRO_5032924486" description="Tetratricopeptide repeat-containing protein" evidence="1">
    <location>
        <begin position="20"/>
        <end position="540"/>
    </location>
</feature>
<evidence type="ECO:0000313" key="2">
    <source>
        <dbReference type="EMBL" id="MXP44733.1"/>
    </source>
</evidence>
<keyword evidence="3" id="KW-1185">Reference proteome</keyword>
<dbReference type="PANTHER" id="PTHR45588:SF1">
    <property type="entry name" value="WW DOMAIN-CONTAINING PROTEIN"/>
    <property type="match status" value="1"/>
</dbReference>
<evidence type="ECO:0000256" key="1">
    <source>
        <dbReference type="SAM" id="SignalP"/>
    </source>
</evidence>
<reference evidence="2 3" key="1">
    <citation type="submission" date="2019-12" db="EMBL/GenBank/DDBJ databases">
        <title>Genomic-based taxomic classification of the family Erythrobacteraceae.</title>
        <authorList>
            <person name="Xu L."/>
        </authorList>
    </citation>
    <scope>NUCLEOTIDE SEQUENCE [LARGE SCALE GENOMIC DNA]</scope>
    <source>
        <strain evidence="2 3">KCTC 42453</strain>
    </source>
</reference>
<comment type="caution">
    <text evidence="2">The sequence shown here is derived from an EMBL/GenBank/DDBJ whole genome shotgun (WGS) entry which is preliminary data.</text>
</comment>
<dbReference type="Gene3D" id="1.25.40.10">
    <property type="entry name" value="Tetratricopeptide repeat domain"/>
    <property type="match status" value="2"/>
</dbReference>
<dbReference type="AlphaFoldDB" id="A0A845AZ14"/>
<organism evidence="2 3">
    <name type="scientific">Allopontixanthobacter sediminis</name>
    <dbReference type="NCBI Taxonomy" id="1689985"/>
    <lineage>
        <taxon>Bacteria</taxon>
        <taxon>Pseudomonadati</taxon>
        <taxon>Pseudomonadota</taxon>
        <taxon>Alphaproteobacteria</taxon>
        <taxon>Sphingomonadales</taxon>
        <taxon>Erythrobacteraceae</taxon>
        <taxon>Allopontixanthobacter</taxon>
    </lineage>
</organism>